<dbReference type="InterPro" id="IPR041698">
    <property type="entry name" value="Methyltransf_25"/>
</dbReference>
<dbReference type="AlphaFoldDB" id="A0AAE9Y8G8"/>
<dbReference type="PANTHER" id="PTHR42912:SF80">
    <property type="entry name" value="METHYLTRANSFERASE DOMAIN-CONTAINING PROTEIN"/>
    <property type="match status" value="1"/>
</dbReference>
<gene>
    <name evidence="2" type="ORF">PO878_18070</name>
</gene>
<dbReference type="InterPro" id="IPR029063">
    <property type="entry name" value="SAM-dependent_MTases_sf"/>
</dbReference>
<protein>
    <submittedName>
        <fullName evidence="2">Class I SAM-dependent methyltransferase</fullName>
    </submittedName>
</protein>
<dbReference type="PANTHER" id="PTHR42912">
    <property type="entry name" value="METHYLTRANSFERASE"/>
    <property type="match status" value="1"/>
</dbReference>
<feature type="domain" description="Methyltransferase" evidence="1">
    <location>
        <begin position="51"/>
        <end position="143"/>
    </location>
</feature>
<dbReference type="EMBL" id="CP116942">
    <property type="protein sequence ID" value="WCO66408.1"/>
    <property type="molecule type" value="Genomic_DNA"/>
</dbReference>
<reference evidence="2" key="1">
    <citation type="submission" date="2023-01" db="EMBL/GenBank/DDBJ databases">
        <title>The diversity of Class Acidimicrobiia in South China Sea sediment environments and the proposal of Iamia marina sp. nov., a novel species of the genus Iamia.</title>
        <authorList>
            <person name="He Y."/>
            <person name="Tian X."/>
        </authorList>
    </citation>
    <scope>NUCLEOTIDE SEQUENCE</scope>
    <source>
        <strain evidence="2">DSM 19957</strain>
    </source>
</reference>
<evidence type="ECO:0000259" key="1">
    <source>
        <dbReference type="Pfam" id="PF13649"/>
    </source>
</evidence>
<evidence type="ECO:0000313" key="3">
    <source>
        <dbReference type="Proteomes" id="UP001216390"/>
    </source>
</evidence>
<dbReference type="GO" id="GO:0032259">
    <property type="term" value="P:methylation"/>
    <property type="evidence" value="ECO:0007669"/>
    <property type="project" value="UniProtKB-KW"/>
</dbReference>
<accession>A0AAE9Y8G8</accession>
<dbReference type="GO" id="GO:0008168">
    <property type="term" value="F:methyltransferase activity"/>
    <property type="evidence" value="ECO:0007669"/>
    <property type="project" value="UniProtKB-KW"/>
</dbReference>
<keyword evidence="2" id="KW-0808">Transferase</keyword>
<evidence type="ECO:0000313" key="2">
    <source>
        <dbReference type="EMBL" id="WCO66408.1"/>
    </source>
</evidence>
<organism evidence="2 3">
    <name type="scientific">Iamia majanohamensis</name>
    <dbReference type="NCBI Taxonomy" id="467976"/>
    <lineage>
        <taxon>Bacteria</taxon>
        <taxon>Bacillati</taxon>
        <taxon>Actinomycetota</taxon>
        <taxon>Acidimicrobiia</taxon>
        <taxon>Acidimicrobiales</taxon>
        <taxon>Iamiaceae</taxon>
        <taxon>Iamia</taxon>
    </lineage>
</organism>
<proteinExistence type="predicted"/>
<keyword evidence="2" id="KW-0489">Methyltransferase</keyword>
<name>A0AAE9Y8G8_9ACTN</name>
<dbReference type="KEGG" id="ima:PO878_18070"/>
<dbReference type="CDD" id="cd02440">
    <property type="entry name" value="AdoMet_MTases"/>
    <property type="match status" value="1"/>
</dbReference>
<dbReference type="Pfam" id="PF13649">
    <property type="entry name" value="Methyltransf_25"/>
    <property type="match status" value="1"/>
</dbReference>
<keyword evidence="3" id="KW-1185">Reference proteome</keyword>
<dbReference type="Gene3D" id="3.40.50.150">
    <property type="entry name" value="Vaccinia Virus protein VP39"/>
    <property type="match status" value="1"/>
</dbReference>
<dbReference type="RefSeq" id="WP_272735931.1">
    <property type="nucleotide sequence ID" value="NZ_CP116942.1"/>
</dbReference>
<dbReference type="Proteomes" id="UP001216390">
    <property type="component" value="Chromosome"/>
</dbReference>
<dbReference type="SUPFAM" id="SSF53335">
    <property type="entry name" value="S-adenosyl-L-methionine-dependent methyltransferases"/>
    <property type="match status" value="1"/>
</dbReference>
<dbReference type="InterPro" id="IPR050508">
    <property type="entry name" value="Methyltransf_Superfamily"/>
</dbReference>
<sequence>MERYDAATYGDRFADVYDEWYDDPAATAAAVERVRALAAASAGGERPPALLELGVGTGRLALPLAAAGVAVTGLDASTAMLDRLAAKEGAGAVEVVTGDMAGPLPDGPFDVVLVARNTLFNLTTEAAQRSCLAEVARVLAPDGLLVVEAFVPSDEDGPTSSVEVRRIHADGVLLFVDRHDSAAGESWSSFVDIRPDGVRFRPTHVRYLRPAALDALAADAGLAPAERHADWSGTPFDESAAHHVSTYRHA</sequence>